<proteinExistence type="predicted"/>
<dbReference type="Proteomes" id="UP001363010">
    <property type="component" value="Unassembled WGS sequence"/>
</dbReference>
<reference evidence="2 3" key="1">
    <citation type="submission" date="2024-03" db="EMBL/GenBank/DDBJ databases">
        <title>Novel species of the genus Variovorax.</title>
        <authorList>
            <person name="Liu Q."/>
            <person name="Xin Y.-H."/>
        </authorList>
    </citation>
    <scope>NUCLEOTIDE SEQUENCE [LARGE SCALE GENOMIC DNA]</scope>
    <source>
        <strain evidence="2 3">KACC 18501</strain>
    </source>
</reference>
<feature type="region of interest" description="Disordered" evidence="1">
    <location>
        <begin position="46"/>
        <end position="66"/>
    </location>
</feature>
<evidence type="ECO:0000313" key="3">
    <source>
        <dbReference type="Proteomes" id="UP001363010"/>
    </source>
</evidence>
<dbReference type="RefSeq" id="WP_340363737.1">
    <property type="nucleotide sequence ID" value="NZ_JBBKZV010000005.1"/>
</dbReference>
<accession>A0ABU8VY01</accession>
<sequence length="66" mass="7004">MGYFASPFCGNPAVLLGEHARAAGVRQAPGRLLSVGDMPFFFHTDPYGETVAPPGTERLLSETTPP</sequence>
<protein>
    <submittedName>
        <fullName evidence="2">Uncharacterized protein</fullName>
    </submittedName>
</protein>
<evidence type="ECO:0000256" key="1">
    <source>
        <dbReference type="SAM" id="MobiDB-lite"/>
    </source>
</evidence>
<name>A0ABU8VY01_9BURK</name>
<evidence type="ECO:0000313" key="2">
    <source>
        <dbReference type="EMBL" id="MEJ8822701.1"/>
    </source>
</evidence>
<comment type="caution">
    <text evidence="2">The sequence shown here is derived from an EMBL/GenBank/DDBJ whole genome shotgun (WGS) entry which is preliminary data.</text>
</comment>
<dbReference type="EMBL" id="JBBKZV010000005">
    <property type="protein sequence ID" value="MEJ8822701.1"/>
    <property type="molecule type" value="Genomic_DNA"/>
</dbReference>
<keyword evidence="3" id="KW-1185">Reference proteome</keyword>
<gene>
    <name evidence="2" type="ORF">WKW80_11760</name>
</gene>
<organism evidence="2 3">
    <name type="scientific">Variovorax humicola</name>
    <dbReference type="NCBI Taxonomy" id="1769758"/>
    <lineage>
        <taxon>Bacteria</taxon>
        <taxon>Pseudomonadati</taxon>
        <taxon>Pseudomonadota</taxon>
        <taxon>Betaproteobacteria</taxon>
        <taxon>Burkholderiales</taxon>
        <taxon>Comamonadaceae</taxon>
        <taxon>Variovorax</taxon>
    </lineage>
</organism>